<gene>
    <name evidence="1" type="ORF">GCM10010911_31210</name>
</gene>
<dbReference type="Proteomes" id="UP000612456">
    <property type="component" value="Unassembled WGS sequence"/>
</dbReference>
<proteinExistence type="predicted"/>
<evidence type="ECO:0000313" key="1">
    <source>
        <dbReference type="EMBL" id="GGD71095.1"/>
    </source>
</evidence>
<evidence type="ECO:0000313" key="2">
    <source>
        <dbReference type="Proteomes" id="UP000612456"/>
    </source>
</evidence>
<accession>A0A917DUA8</accession>
<dbReference type="AlphaFoldDB" id="A0A917DUA8"/>
<reference evidence="1" key="1">
    <citation type="journal article" date="2014" name="Int. J. Syst. Evol. Microbiol.">
        <title>Complete genome sequence of Corynebacterium casei LMG S-19264T (=DSM 44701T), isolated from a smear-ripened cheese.</title>
        <authorList>
            <consortium name="US DOE Joint Genome Institute (JGI-PGF)"/>
            <person name="Walter F."/>
            <person name="Albersmeier A."/>
            <person name="Kalinowski J."/>
            <person name="Ruckert C."/>
        </authorList>
    </citation>
    <scope>NUCLEOTIDE SEQUENCE</scope>
    <source>
        <strain evidence="1">CGMCC 1.15178</strain>
    </source>
</reference>
<reference evidence="1" key="2">
    <citation type="submission" date="2020-09" db="EMBL/GenBank/DDBJ databases">
        <authorList>
            <person name="Sun Q."/>
            <person name="Zhou Y."/>
        </authorList>
    </citation>
    <scope>NUCLEOTIDE SEQUENCE</scope>
    <source>
        <strain evidence="1">CGMCC 1.15178</strain>
    </source>
</reference>
<sequence length="81" mass="9206">MINNVHYKIELLRPVELLCYQVAHYVLGNDYDAAEASKEALIELYQMPQFVICSEDERQSLAKAAAVRNALRHAGQRSTVQ</sequence>
<dbReference type="RefSeq" id="WP_188992854.1">
    <property type="nucleotide sequence ID" value="NZ_BMHP01000002.1"/>
</dbReference>
<comment type="caution">
    <text evidence="1">The sequence shown here is derived from an EMBL/GenBank/DDBJ whole genome shotgun (WGS) entry which is preliminary data.</text>
</comment>
<name>A0A917DUA8_9BACL</name>
<organism evidence="1 2">
    <name type="scientific">Paenibacillus nasutitermitis</name>
    <dbReference type="NCBI Taxonomy" id="1652958"/>
    <lineage>
        <taxon>Bacteria</taxon>
        <taxon>Bacillati</taxon>
        <taxon>Bacillota</taxon>
        <taxon>Bacilli</taxon>
        <taxon>Bacillales</taxon>
        <taxon>Paenibacillaceae</taxon>
        <taxon>Paenibacillus</taxon>
    </lineage>
</organism>
<dbReference type="EMBL" id="BMHP01000002">
    <property type="protein sequence ID" value="GGD71095.1"/>
    <property type="molecule type" value="Genomic_DNA"/>
</dbReference>
<protein>
    <submittedName>
        <fullName evidence="1">Uncharacterized protein</fullName>
    </submittedName>
</protein>
<keyword evidence="2" id="KW-1185">Reference proteome</keyword>